<dbReference type="Proteomes" id="UP001164929">
    <property type="component" value="Chromosome 13"/>
</dbReference>
<proteinExistence type="predicted"/>
<keyword evidence="2" id="KW-1185">Reference proteome</keyword>
<protein>
    <submittedName>
        <fullName evidence="1">Uncharacterized protein</fullName>
    </submittedName>
</protein>
<sequence length="65" mass="7064">MIAGNEDHHVKIGGGCHGGIQQNSAGAMRALLTNRYRIQLQPTGFDDPEDTIVAISKSCFQMESF</sequence>
<name>A0AAD6LZI2_9ROSI</name>
<dbReference type="AlphaFoldDB" id="A0AAD6LZI2"/>
<evidence type="ECO:0000313" key="1">
    <source>
        <dbReference type="EMBL" id="KAJ6976000.1"/>
    </source>
</evidence>
<accession>A0AAD6LZI2</accession>
<organism evidence="1 2">
    <name type="scientific">Populus alba x Populus x berolinensis</name>
    <dbReference type="NCBI Taxonomy" id="444605"/>
    <lineage>
        <taxon>Eukaryota</taxon>
        <taxon>Viridiplantae</taxon>
        <taxon>Streptophyta</taxon>
        <taxon>Embryophyta</taxon>
        <taxon>Tracheophyta</taxon>
        <taxon>Spermatophyta</taxon>
        <taxon>Magnoliopsida</taxon>
        <taxon>eudicotyledons</taxon>
        <taxon>Gunneridae</taxon>
        <taxon>Pentapetalae</taxon>
        <taxon>rosids</taxon>
        <taxon>fabids</taxon>
        <taxon>Malpighiales</taxon>
        <taxon>Salicaceae</taxon>
        <taxon>Saliceae</taxon>
        <taxon>Populus</taxon>
    </lineage>
</organism>
<comment type="caution">
    <text evidence="1">The sequence shown here is derived from an EMBL/GenBank/DDBJ whole genome shotgun (WGS) entry which is preliminary data.</text>
</comment>
<gene>
    <name evidence="1" type="ORF">NC653_031738</name>
</gene>
<reference evidence="1" key="1">
    <citation type="journal article" date="2023" name="Mol. Ecol. Resour.">
        <title>Chromosome-level genome assembly of a triploid poplar Populus alba 'Berolinensis'.</title>
        <authorList>
            <person name="Chen S."/>
            <person name="Yu Y."/>
            <person name="Wang X."/>
            <person name="Wang S."/>
            <person name="Zhang T."/>
            <person name="Zhou Y."/>
            <person name="He R."/>
            <person name="Meng N."/>
            <person name="Wang Y."/>
            <person name="Liu W."/>
            <person name="Liu Z."/>
            <person name="Liu J."/>
            <person name="Guo Q."/>
            <person name="Huang H."/>
            <person name="Sederoff R.R."/>
            <person name="Wang G."/>
            <person name="Qu G."/>
            <person name="Chen S."/>
        </authorList>
    </citation>
    <scope>NUCLEOTIDE SEQUENCE</scope>
    <source>
        <strain evidence="1">SC-2020</strain>
    </source>
</reference>
<evidence type="ECO:0000313" key="2">
    <source>
        <dbReference type="Proteomes" id="UP001164929"/>
    </source>
</evidence>
<dbReference type="EMBL" id="JAQIZT010000013">
    <property type="protein sequence ID" value="KAJ6976000.1"/>
    <property type="molecule type" value="Genomic_DNA"/>
</dbReference>